<dbReference type="Gene3D" id="3.30.70.270">
    <property type="match status" value="1"/>
</dbReference>
<dbReference type="PANTHER" id="PTHR24559:SF431">
    <property type="entry name" value="RNA-DIRECTED DNA POLYMERASE HOMOLOG"/>
    <property type="match status" value="1"/>
</dbReference>
<gene>
    <name evidence="2" type="ORF">Nepgr_016793</name>
</gene>
<dbReference type="InterPro" id="IPR043128">
    <property type="entry name" value="Rev_trsase/Diguanyl_cyclase"/>
</dbReference>
<organism evidence="2 3">
    <name type="scientific">Nepenthes gracilis</name>
    <name type="common">Slender pitcher plant</name>
    <dbReference type="NCBI Taxonomy" id="150966"/>
    <lineage>
        <taxon>Eukaryota</taxon>
        <taxon>Viridiplantae</taxon>
        <taxon>Streptophyta</taxon>
        <taxon>Embryophyta</taxon>
        <taxon>Tracheophyta</taxon>
        <taxon>Spermatophyta</taxon>
        <taxon>Magnoliopsida</taxon>
        <taxon>eudicotyledons</taxon>
        <taxon>Gunneridae</taxon>
        <taxon>Pentapetalae</taxon>
        <taxon>Caryophyllales</taxon>
        <taxon>Nepenthaceae</taxon>
        <taxon>Nepenthes</taxon>
    </lineage>
</organism>
<reference evidence="2" key="1">
    <citation type="submission" date="2023-05" db="EMBL/GenBank/DDBJ databases">
        <title>Nepenthes gracilis genome sequencing.</title>
        <authorList>
            <person name="Fukushima K."/>
        </authorList>
    </citation>
    <scope>NUCLEOTIDE SEQUENCE</scope>
    <source>
        <strain evidence="2">SING2019-196</strain>
    </source>
</reference>
<dbReference type="SUPFAM" id="SSF56672">
    <property type="entry name" value="DNA/RNA polymerases"/>
    <property type="match status" value="1"/>
</dbReference>
<accession>A0AAD3XRL9</accession>
<dbReference type="AlphaFoldDB" id="A0AAD3XRL9"/>
<dbReference type="PANTHER" id="PTHR24559">
    <property type="entry name" value="TRANSPOSON TY3-I GAG-POL POLYPROTEIN"/>
    <property type="match status" value="1"/>
</dbReference>
<dbReference type="Pfam" id="PF00078">
    <property type="entry name" value="RVT_1"/>
    <property type="match status" value="1"/>
</dbReference>
<dbReference type="CDD" id="cd01647">
    <property type="entry name" value="RT_LTR"/>
    <property type="match status" value="1"/>
</dbReference>
<dbReference type="Proteomes" id="UP001279734">
    <property type="component" value="Unassembled WGS sequence"/>
</dbReference>
<protein>
    <recommendedName>
        <fullName evidence="1">Reverse transcriptase domain-containing protein</fullName>
    </recommendedName>
</protein>
<proteinExistence type="predicted"/>
<dbReference type="InterPro" id="IPR053134">
    <property type="entry name" value="RNA-dir_DNA_polymerase"/>
</dbReference>
<evidence type="ECO:0000313" key="3">
    <source>
        <dbReference type="Proteomes" id="UP001279734"/>
    </source>
</evidence>
<name>A0AAD3XRL9_NEPGR</name>
<feature type="domain" description="Reverse transcriptase" evidence="1">
    <location>
        <begin position="4"/>
        <end position="93"/>
    </location>
</feature>
<dbReference type="InterPro" id="IPR000477">
    <property type="entry name" value="RT_dom"/>
</dbReference>
<comment type="caution">
    <text evidence="2">The sequence shown here is derived from an EMBL/GenBank/DDBJ whole genome shotgun (WGS) entry which is preliminary data.</text>
</comment>
<keyword evidence="3" id="KW-1185">Reference proteome</keyword>
<sequence>MTDQGTYYYKVMPFGLKNASFTYRRLVNKMFEKQINRNMEVYVNDMLVKRKTTSDHIRNLVESFEVLRTHQMKLNHSKCIFGSSSGKFLGFIISQ</sequence>
<dbReference type="EMBL" id="BSYO01000014">
    <property type="protein sequence ID" value="GMH14952.1"/>
    <property type="molecule type" value="Genomic_DNA"/>
</dbReference>
<evidence type="ECO:0000313" key="2">
    <source>
        <dbReference type="EMBL" id="GMH14952.1"/>
    </source>
</evidence>
<evidence type="ECO:0000259" key="1">
    <source>
        <dbReference type="Pfam" id="PF00078"/>
    </source>
</evidence>
<dbReference type="InterPro" id="IPR043502">
    <property type="entry name" value="DNA/RNA_pol_sf"/>
</dbReference>